<dbReference type="FunFam" id="1.20.1250.20:FF:000034">
    <property type="entry name" value="MFS general substrate transporter"/>
    <property type="match status" value="1"/>
</dbReference>
<reference evidence="9 10" key="1">
    <citation type="submission" date="2018-05" db="EMBL/GenBank/DDBJ databases">
        <title>Draft genome sequence of Scytalidium lignicola DSM 105466, a ubiquitous saprotrophic fungus.</title>
        <authorList>
            <person name="Buettner E."/>
            <person name="Gebauer A.M."/>
            <person name="Hofrichter M."/>
            <person name="Liers C."/>
            <person name="Kellner H."/>
        </authorList>
    </citation>
    <scope>NUCLEOTIDE SEQUENCE [LARGE SCALE GENOMIC DNA]</scope>
    <source>
        <strain evidence="9 10">DSM 105466</strain>
    </source>
</reference>
<keyword evidence="2" id="KW-0813">Transport</keyword>
<dbReference type="PANTHER" id="PTHR43791:SF18">
    <property type="entry name" value="NICOTINIC ACID TRANSPORTER TNA1, PUTATIVE (AFU_ORTHOLOGUE AFUA_3G03820)-RELATED"/>
    <property type="match status" value="1"/>
</dbReference>
<evidence type="ECO:0000256" key="7">
    <source>
        <dbReference type="SAM" id="Phobius"/>
    </source>
</evidence>
<proteinExistence type="predicted"/>
<evidence type="ECO:0000256" key="4">
    <source>
        <dbReference type="ARBA" id="ARBA00022989"/>
    </source>
</evidence>
<dbReference type="InterPro" id="IPR011701">
    <property type="entry name" value="MFS"/>
</dbReference>
<dbReference type="EMBL" id="NCSJ02000005">
    <property type="protein sequence ID" value="RFU35787.1"/>
    <property type="molecule type" value="Genomic_DNA"/>
</dbReference>
<feature type="transmembrane region" description="Helical" evidence="7">
    <location>
        <begin position="125"/>
        <end position="145"/>
    </location>
</feature>
<feature type="transmembrane region" description="Helical" evidence="7">
    <location>
        <begin position="218"/>
        <end position="240"/>
    </location>
</feature>
<comment type="caution">
    <text evidence="9">The sequence shown here is derived from an EMBL/GenBank/DDBJ whole genome shotgun (WGS) entry which is preliminary data.</text>
</comment>
<evidence type="ECO:0000259" key="8">
    <source>
        <dbReference type="PROSITE" id="PS50850"/>
    </source>
</evidence>
<evidence type="ECO:0000256" key="3">
    <source>
        <dbReference type="ARBA" id="ARBA00022692"/>
    </source>
</evidence>
<keyword evidence="3 7" id="KW-0812">Transmembrane</keyword>
<feature type="transmembrane region" description="Helical" evidence="7">
    <location>
        <begin position="151"/>
        <end position="174"/>
    </location>
</feature>
<dbReference type="Proteomes" id="UP000258309">
    <property type="component" value="Unassembled WGS sequence"/>
</dbReference>
<comment type="subcellular location">
    <subcellularLocation>
        <location evidence="1">Membrane</location>
        <topology evidence="1">Multi-pass membrane protein</topology>
    </subcellularLocation>
</comment>
<evidence type="ECO:0000313" key="9">
    <source>
        <dbReference type="EMBL" id="RFU35787.1"/>
    </source>
</evidence>
<protein>
    <recommendedName>
        <fullName evidence="8">Major facilitator superfamily (MFS) profile domain-containing protein</fullName>
    </recommendedName>
</protein>
<evidence type="ECO:0000256" key="2">
    <source>
        <dbReference type="ARBA" id="ARBA00022448"/>
    </source>
</evidence>
<accession>A0A3E2HR27</accession>
<evidence type="ECO:0000256" key="1">
    <source>
        <dbReference type="ARBA" id="ARBA00004141"/>
    </source>
</evidence>
<dbReference type="Pfam" id="PF07690">
    <property type="entry name" value="MFS_1"/>
    <property type="match status" value="1"/>
</dbReference>
<dbReference type="GO" id="GO:0022857">
    <property type="term" value="F:transmembrane transporter activity"/>
    <property type="evidence" value="ECO:0007669"/>
    <property type="project" value="InterPro"/>
</dbReference>
<evidence type="ECO:0000256" key="5">
    <source>
        <dbReference type="ARBA" id="ARBA00023136"/>
    </source>
</evidence>
<feature type="region of interest" description="Disordered" evidence="6">
    <location>
        <begin position="1"/>
        <end position="24"/>
    </location>
</feature>
<feature type="compositionally biased region" description="Polar residues" evidence="6">
    <location>
        <begin position="1"/>
        <end position="13"/>
    </location>
</feature>
<keyword evidence="10" id="KW-1185">Reference proteome</keyword>
<dbReference type="OMA" id="PLIMVCW"/>
<evidence type="ECO:0000313" key="10">
    <source>
        <dbReference type="Proteomes" id="UP000258309"/>
    </source>
</evidence>
<evidence type="ECO:0000256" key="6">
    <source>
        <dbReference type="SAM" id="MobiDB-lite"/>
    </source>
</evidence>
<gene>
    <name evidence="9" type="ORF">B7463_g580</name>
</gene>
<feature type="domain" description="Major facilitator superfamily (MFS) profile" evidence="8">
    <location>
        <begin position="59"/>
        <end position="451"/>
    </location>
</feature>
<dbReference type="Gene3D" id="1.20.1250.20">
    <property type="entry name" value="MFS general substrate transporter like domains"/>
    <property type="match status" value="1"/>
</dbReference>
<feature type="transmembrane region" description="Helical" evidence="7">
    <location>
        <begin position="186"/>
        <end position="206"/>
    </location>
</feature>
<keyword evidence="5 7" id="KW-0472">Membrane</keyword>
<feature type="transmembrane region" description="Helical" evidence="7">
    <location>
        <begin position="97"/>
        <end position="118"/>
    </location>
</feature>
<dbReference type="PROSITE" id="PS50850">
    <property type="entry name" value="MFS"/>
    <property type="match status" value="1"/>
</dbReference>
<organism evidence="9 10">
    <name type="scientific">Scytalidium lignicola</name>
    <name type="common">Hyphomycete</name>
    <dbReference type="NCBI Taxonomy" id="5539"/>
    <lineage>
        <taxon>Eukaryota</taxon>
        <taxon>Fungi</taxon>
        <taxon>Dikarya</taxon>
        <taxon>Ascomycota</taxon>
        <taxon>Pezizomycotina</taxon>
        <taxon>Leotiomycetes</taxon>
        <taxon>Leotiomycetes incertae sedis</taxon>
        <taxon>Scytalidium</taxon>
    </lineage>
</organism>
<dbReference type="SUPFAM" id="SSF103473">
    <property type="entry name" value="MFS general substrate transporter"/>
    <property type="match status" value="2"/>
</dbReference>
<feature type="transmembrane region" description="Helical" evidence="7">
    <location>
        <begin position="391"/>
        <end position="415"/>
    </location>
</feature>
<feature type="non-terminal residue" evidence="9">
    <location>
        <position position="451"/>
    </location>
</feature>
<feature type="non-terminal residue" evidence="9">
    <location>
        <position position="1"/>
    </location>
</feature>
<sequence>MSSPHNSLEQKTPNGFVPRTPSLKPPGTLAGVDVEYGSSDPDFSHIDSKKVLRKMDRRILPIVTLLYLMNYIDRGNIGNAKIEGLIPDLHITSQQFNLTLTVFFFSYAVFEIPSNILLKKLKPAIWLPSIMVAWGVIGTLMGLVQNFTGLLVARLFLGFTEAGLFPGVVYYISTWYAREDSQYRQALFYCAAIISGSFSGLLAFAISKMDGAGGLEGWRWIFILEGIATVVIAIFAYFTIPNSFETAKFLTPEEKEWVAFKVGSMLENSKAKFSTVYLKQALTDWQVLTAMRQPVSPNHYQRPGIPVCRGSAAHITIVGGVKNLPGLVYAGVFVAVCGLYTAFPGNITWISNNVAGSYKRSVALAIHVGWGNLGGAVSSNIYRAQDSPKFILGHVVAICSLLVALTAVLTLRLGYQHCNRQRDRNASSQPQLSIGEEIELGDKSPSYRYMI</sequence>
<keyword evidence="4 7" id="KW-1133">Transmembrane helix</keyword>
<feature type="transmembrane region" description="Helical" evidence="7">
    <location>
        <begin position="324"/>
        <end position="343"/>
    </location>
</feature>
<dbReference type="GO" id="GO:0016020">
    <property type="term" value="C:membrane"/>
    <property type="evidence" value="ECO:0007669"/>
    <property type="project" value="UniProtKB-SubCell"/>
</dbReference>
<dbReference type="OrthoDB" id="2962993at2759"/>
<dbReference type="InterPro" id="IPR036259">
    <property type="entry name" value="MFS_trans_sf"/>
</dbReference>
<dbReference type="InterPro" id="IPR020846">
    <property type="entry name" value="MFS_dom"/>
</dbReference>
<dbReference type="AlphaFoldDB" id="A0A3E2HR27"/>
<name>A0A3E2HR27_SCYLI</name>
<dbReference type="PANTHER" id="PTHR43791">
    <property type="entry name" value="PERMEASE-RELATED"/>
    <property type="match status" value="1"/>
</dbReference>